<proteinExistence type="predicted"/>
<organism evidence="1 2">
    <name type="scientific">Dorcoceras hygrometricum</name>
    <dbReference type="NCBI Taxonomy" id="472368"/>
    <lineage>
        <taxon>Eukaryota</taxon>
        <taxon>Viridiplantae</taxon>
        <taxon>Streptophyta</taxon>
        <taxon>Embryophyta</taxon>
        <taxon>Tracheophyta</taxon>
        <taxon>Spermatophyta</taxon>
        <taxon>Magnoliopsida</taxon>
        <taxon>eudicotyledons</taxon>
        <taxon>Gunneridae</taxon>
        <taxon>Pentapetalae</taxon>
        <taxon>asterids</taxon>
        <taxon>lamiids</taxon>
        <taxon>Lamiales</taxon>
        <taxon>Gesneriaceae</taxon>
        <taxon>Didymocarpoideae</taxon>
        <taxon>Trichosporeae</taxon>
        <taxon>Loxocarpinae</taxon>
        <taxon>Dorcoceras</taxon>
    </lineage>
</organism>
<dbReference type="AlphaFoldDB" id="A0A2Z7DCZ1"/>
<gene>
    <name evidence="1" type="ORF">F511_32169</name>
</gene>
<accession>A0A2Z7DCZ1</accession>
<evidence type="ECO:0000313" key="2">
    <source>
        <dbReference type="Proteomes" id="UP000250235"/>
    </source>
</evidence>
<dbReference type="EMBL" id="KQ987277">
    <property type="protein sequence ID" value="KZV57502.1"/>
    <property type="molecule type" value="Genomic_DNA"/>
</dbReference>
<keyword evidence="2" id="KW-1185">Reference proteome</keyword>
<sequence>MSVELAMETSRVISAVCNQAVAKKSAGSSCIENAGAFEKKKIQVISTADESVSSRKDISTVDESINSRYPRSKKKKISFIKEVERKLKRRRIENQQMKQSARNEATSYGYSADGLKLMTSSVTSSSRKIQQLNPVESLFESAVANQPVASNSSTSSRELISCCYASSRCEIQSLEEAGEMKRCIQSQEDSDAIDEPVASNSSIQSRAYLNQLLLINQSQATAVLPVESIFVSAVDQPVASLAYSVDLVPRRKELRKKQSAAVVRSVAQKWKQDKIAFWSAEQVLEAFQREEFSRGYIFEATPIEEVLVVVQLRDDVVDSVARISWNDSVLYSQSADKAKRKEEATSYEEASNRKLLFISRELQCNQQMLLELAIAKRCRLHKLIRQRFAILAH</sequence>
<protein>
    <submittedName>
        <fullName evidence="1">RNA binding protein isoform 1</fullName>
    </submittedName>
</protein>
<dbReference type="Proteomes" id="UP000250235">
    <property type="component" value="Unassembled WGS sequence"/>
</dbReference>
<reference evidence="1 2" key="1">
    <citation type="journal article" date="2015" name="Proc. Natl. Acad. Sci. U.S.A.">
        <title>The resurrection genome of Boea hygrometrica: A blueprint for survival of dehydration.</title>
        <authorList>
            <person name="Xiao L."/>
            <person name="Yang G."/>
            <person name="Zhang L."/>
            <person name="Yang X."/>
            <person name="Zhao S."/>
            <person name="Ji Z."/>
            <person name="Zhou Q."/>
            <person name="Hu M."/>
            <person name="Wang Y."/>
            <person name="Chen M."/>
            <person name="Xu Y."/>
            <person name="Jin H."/>
            <person name="Xiao X."/>
            <person name="Hu G."/>
            <person name="Bao F."/>
            <person name="Hu Y."/>
            <person name="Wan P."/>
            <person name="Li L."/>
            <person name="Deng X."/>
            <person name="Kuang T."/>
            <person name="Xiang C."/>
            <person name="Zhu J.K."/>
            <person name="Oliver M.J."/>
            <person name="He Y."/>
        </authorList>
    </citation>
    <scope>NUCLEOTIDE SEQUENCE [LARGE SCALE GENOMIC DNA]</scope>
    <source>
        <strain evidence="2">cv. XS01</strain>
    </source>
</reference>
<evidence type="ECO:0000313" key="1">
    <source>
        <dbReference type="EMBL" id="KZV57502.1"/>
    </source>
</evidence>
<name>A0A2Z7DCZ1_9LAMI</name>